<dbReference type="InterPro" id="IPR024654">
    <property type="entry name" value="Calcineurin-like_PHP_lpxH"/>
</dbReference>
<dbReference type="CDD" id="cd00841">
    <property type="entry name" value="MPP_YfcE"/>
    <property type="match status" value="1"/>
</dbReference>
<dbReference type="InterPro" id="IPR029052">
    <property type="entry name" value="Metallo-depent_PP-like"/>
</dbReference>
<evidence type="ECO:0000256" key="2">
    <source>
        <dbReference type="RuleBase" id="RU362039"/>
    </source>
</evidence>
<feature type="domain" description="Calcineurin-like phosphoesterase" evidence="3">
    <location>
        <begin position="1"/>
        <end position="145"/>
    </location>
</feature>
<dbReference type="SUPFAM" id="SSF56300">
    <property type="entry name" value="Metallo-dependent phosphatases"/>
    <property type="match status" value="1"/>
</dbReference>
<keyword evidence="5" id="KW-1185">Reference proteome</keyword>
<name>A0A1M4TTZ1_9LACT</name>
<keyword evidence="2" id="KW-0479">Metal-binding</keyword>
<gene>
    <name evidence="4" type="ORF">SAMN02745249_00511</name>
</gene>
<evidence type="ECO:0000256" key="1">
    <source>
        <dbReference type="ARBA" id="ARBA00008950"/>
    </source>
</evidence>
<dbReference type="EMBL" id="FQUF01000006">
    <property type="protein sequence ID" value="SHE47886.1"/>
    <property type="molecule type" value="Genomic_DNA"/>
</dbReference>
<sequence>MKILVVSDNHRDESSLEELIHLYKDEVDYWFHCGDSEFKSSHHLWKTFKSVNGNMDYRNEFPDYRVETVEGEKFIVVHGHQHQVKFSFEPLTELAKENNARIVFYGHTHIAKVDKEQGVYFINPGSITQPRGALREGSYAIYEKNNEDEYITFYDWNHNKIEDLFQKLN</sequence>
<reference evidence="4 5" key="1">
    <citation type="submission" date="2016-11" db="EMBL/GenBank/DDBJ databases">
        <authorList>
            <person name="Jaros S."/>
            <person name="Januszkiewicz K."/>
            <person name="Wedrychowicz H."/>
        </authorList>
    </citation>
    <scope>NUCLEOTIDE SEQUENCE [LARGE SCALE GENOMIC DNA]</scope>
    <source>
        <strain evidence="4 5">DSM 15692</strain>
    </source>
</reference>
<dbReference type="RefSeq" id="WP_073295875.1">
    <property type="nucleotide sequence ID" value="NZ_FQUF01000006.1"/>
</dbReference>
<dbReference type="Gene3D" id="3.60.21.10">
    <property type="match status" value="1"/>
</dbReference>
<evidence type="ECO:0000259" key="3">
    <source>
        <dbReference type="Pfam" id="PF12850"/>
    </source>
</evidence>
<dbReference type="OrthoDB" id="9800565at2"/>
<dbReference type="InterPro" id="IPR041802">
    <property type="entry name" value="MPP_YfcE"/>
</dbReference>
<dbReference type="Proteomes" id="UP000184128">
    <property type="component" value="Unassembled WGS sequence"/>
</dbReference>
<dbReference type="GO" id="GO:0016787">
    <property type="term" value="F:hydrolase activity"/>
    <property type="evidence" value="ECO:0007669"/>
    <property type="project" value="UniProtKB-UniRule"/>
</dbReference>
<dbReference type="EC" id="3.1.4.-" evidence="2"/>
<evidence type="ECO:0000313" key="5">
    <source>
        <dbReference type="Proteomes" id="UP000184128"/>
    </source>
</evidence>
<dbReference type="Pfam" id="PF12850">
    <property type="entry name" value="Metallophos_2"/>
    <property type="match status" value="1"/>
</dbReference>
<protein>
    <recommendedName>
        <fullName evidence="2">Phosphoesterase</fullName>
        <ecNumber evidence="2">3.1.4.-</ecNumber>
    </recommendedName>
</protein>
<dbReference type="PANTHER" id="PTHR11124">
    <property type="entry name" value="VACUOLAR SORTING PROTEIN VPS29"/>
    <property type="match status" value="1"/>
</dbReference>
<organism evidence="4 5">
    <name type="scientific">Atopostipes suicloacalis DSM 15692</name>
    <dbReference type="NCBI Taxonomy" id="1121025"/>
    <lineage>
        <taxon>Bacteria</taxon>
        <taxon>Bacillati</taxon>
        <taxon>Bacillota</taxon>
        <taxon>Bacilli</taxon>
        <taxon>Lactobacillales</taxon>
        <taxon>Carnobacteriaceae</taxon>
        <taxon>Atopostipes</taxon>
    </lineage>
</organism>
<comment type="similarity">
    <text evidence="1 2">Belongs to the metallophosphoesterase superfamily. YfcE family.</text>
</comment>
<proteinExistence type="inferred from homology"/>
<comment type="cofactor">
    <cofactor evidence="2">
        <name>a divalent metal cation</name>
        <dbReference type="ChEBI" id="CHEBI:60240"/>
    </cofactor>
</comment>
<dbReference type="AlphaFoldDB" id="A0A1M4TTZ1"/>
<dbReference type="NCBIfam" id="TIGR00040">
    <property type="entry name" value="yfcE"/>
    <property type="match status" value="1"/>
</dbReference>
<dbReference type="GO" id="GO:0046872">
    <property type="term" value="F:metal ion binding"/>
    <property type="evidence" value="ECO:0007669"/>
    <property type="project" value="UniProtKB-KW"/>
</dbReference>
<accession>A0A1M4TTZ1</accession>
<evidence type="ECO:0000313" key="4">
    <source>
        <dbReference type="EMBL" id="SHE47886.1"/>
    </source>
</evidence>
<dbReference type="STRING" id="1121025.SAMN02745249_00511"/>
<dbReference type="InterPro" id="IPR000979">
    <property type="entry name" value="Phosphodiesterase_MJ0936/Vps29"/>
</dbReference>